<dbReference type="GO" id="GO:0005886">
    <property type="term" value="C:plasma membrane"/>
    <property type="evidence" value="ECO:0007669"/>
    <property type="project" value="UniProtKB-SubCell"/>
</dbReference>
<feature type="transmembrane region" description="Helical" evidence="12">
    <location>
        <begin position="138"/>
        <end position="167"/>
    </location>
</feature>
<keyword evidence="6" id="KW-0303">Gap junction</keyword>
<keyword evidence="10 12" id="KW-0472">Membrane</keyword>
<feature type="transmembrane region" description="Helical" evidence="12">
    <location>
        <begin position="52"/>
        <end position="73"/>
    </location>
</feature>
<evidence type="ECO:0000256" key="7">
    <source>
        <dbReference type="ARBA" id="ARBA00022949"/>
    </source>
</evidence>
<keyword evidence="3 12" id="KW-0813">Transport</keyword>
<keyword evidence="11 12" id="KW-0407">Ion channel</keyword>
<evidence type="ECO:0000256" key="1">
    <source>
        <dbReference type="ARBA" id="ARBA00004610"/>
    </source>
</evidence>
<dbReference type="GO" id="GO:0034220">
    <property type="term" value="P:monoatomic ion transmembrane transport"/>
    <property type="evidence" value="ECO:0007669"/>
    <property type="project" value="UniProtKB-KW"/>
</dbReference>
<evidence type="ECO:0000256" key="12">
    <source>
        <dbReference type="RuleBase" id="RU010713"/>
    </source>
</evidence>
<comment type="similarity">
    <text evidence="12">Belongs to the pannexin family.</text>
</comment>
<dbReference type="PROSITE" id="PS00237">
    <property type="entry name" value="G_PROTEIN_RECEP_F1_1"/>
    <property type="match status" value="1"/>
</dbReference>
<feature type="transmembrane region" description="Helical" evidence="12">
    <location>
        <begin position="265"/>
        <end position="289"/>
    </location>
</feature>
<feature type="transmembrane region" description="Helical" evidence="12">
    <location>
        <begin position="20"/>
        <end position="40"/>
    </location>
</feature>
<dbReference type="OrthoDB" id="5867527at2759"/>
<gene>
    <name evidence="15" type="primary">inx-10</name>
    <name evidence="12" type="synonym">inx</name>
    <name evidence="15" type="ORF">T03_11276</name>
</gene>
<accession>A0A0V1CVC8</accession>
<dbReference type="OMA" id="FTACIRA"/>
<comment type="caution">
    <text evidence="12">Lacks conserved residue(s) required for the propagation of feature annotation.</text>
</comment>
<keyword evidence="5 12" id="KW-0812">Transmembrane</keyword>
<dbReference type="CDD" id="cd00637">
    <property type="entry name" value="7tm_classA_rhodopsin-like"/>
    <property type="match status" value="1"/>
</dbReference>
<dbReference type="PROSITE" id="PS51013">
    <property type="entry name" value="PANNEXIN"/>
    <property type="match status" value="1"/>
</dbReference>
<dbReference type="EMBL" id="JYDI01000092">
    <property type="protein sequence ID" value="KRY53135.1"/>
    <property type="molecule type" value="Genomic_DNA"/>
</dbReference>
<evidence type="ECO:0000313" key="16">
    <source>
        <dbReference type="Proteomes" id="UP000054653"/>
    </source>
</evidence>
<dbReference type="GO" id="GO:0004930">
    <property type="term" value="F:G protein-coupled receptor activity"/>
    <property type="evidence" value="ECO:0007669"/>
    <property type="project" value="InterPro"/>
</dbReference>
<keyword evidence="7" id="KW-0965">Cell junction</keyword>
<organism evidence="15 16">
    <name type="scientific">Trichinella britovi</name>
    <name type="common">Parasitic roundworm</name>
    <dbReference type="NCBI Taxonomy" id="45882"/>
    <lineage>
        <taxon>Eukaryota</taxon>
        <taxon>Metazoa</taxon>
        <taxon>Ecdysozoa</taxon>
        <taxon>Nematoda</taxon>
        <taxon>Enoplea</taxon>
        <taxon>Dorylaimia</taxon>
        <taxon>Trichinellida</taxon>
        <taxon>Trichinellidae</taxon>
        <taxon>Trichinella</taxon>
    </lineage>
</organism>
<dbReference type="Gene3D" id="1.20.1070.10">
    <property type="entry name" value="Rhodopsin 7-helix transmembrane proteins"/>
    <property type="match status" value="1"/>
</dbReference>
<comment type="caution">
    <text evidence="15">The sequence shown here is derived from an EMBL/GenBank/DDBJ whole genome shotgun (WGS) entry which is preliminary data.</text>
</comment>
<feature type="compositionally biased region" description="Polar residues" evidence="13">
    <location>
        <begin position="795"/>
        <end position="809"/>
    </location>
</feature>
<evidence type="ECO:0000256" key="10">
    <source>
        <dbReference type="ARBA" id="ARBA00023136"/>
    </source>
</evidence>
<evidence type="ECO:0000256" key="11">
    <source>
        <dbReference type="ARBA" id="ARBA00023303"/>
    </source>
</evidence>
<dbReference type="STRING" id="45882.A0A0V1CVC8"/>
<evidence type="ECO:0000256" key="8">
    <source>
        <dbReference type="ARBA" id="ARBA00022989"/>
    </source>
</evidence>
<evidence type="ECO:0000256" key="4">
    <source>
        <dbReference type="ARBA" id="ARBA00022475"/>
    </source>
</evidence>
<protein>
    <recommendedName>
        <fullName evidence="12">Innexin</fullName>
    </recommendedName>
</protein>
<dbReference type="PANTHER" id="PTHR11893:SF14">
    <property type="entry name" value="INNEXIN-10"/>
    <property type="match status" value="1"/>
</dbReference>
<dbReference type="GO" id="GO:0005243">
    <property type="term" value="F:gap junction channel activity"/>
    <property type="evidence" value="ECO:0007669"/>
    <property type="project" value="TreeGrafter"/>
</dbReference>
<name>A0A0V1CVC8_TRIBR</name>
<dbReference type="PANTHER" id="PTHR11893">
    <property type="entry name" value="INNEXIN"/>
    <property type="match status" value="1"/>
</dbReference>
<reference evidence="15 16" key="1">
    <citation type="submission" date="2015-01" db="EMBL/GenBank/DDBJ databases">
        <title>Evolution of Trichinella species and genotypes.</title>
        <authorList>
            <person name="Korhonen P.K."/>
            <person name="Edoardo P."/>
            <person name="Giuseppe L.R."/>
            <person name="Gasser R.B."/>
        </authorList>
    </citation>
    <scope>NUCLEOTIDE SEQUENCE [LARGE SCALE GENOMIC DNA]</scope>
    <source>
        <strain evidence="15">ISS120</strain>
    </source>
</reference>
<evidence type="ECO:0000256" key="5">
    <source>
        <dbReference type="ARBA" id="ARBA00022692"/>
    </source>
</evidence>
<sequence length="864" mass="99140">MAENGSQPNPLPNSQTIPTSFVISLLVGIAVLTLNALLFTACIRARVQSKTLLLILGLCCAVMIRSMATIISASRQMVVASVGVYKIDGWKCLVQGLHLICYEIGDCTSTAFIFIISLDRFFAMTSFERYKKFTIRHVQILIGVVFTVALVYYCILAVLIGTIYLSKREVSANCYRGEVLTLLYCKVLISTLLFIFIVTVVLYTIACLVMRCRKVVGSNSVRRNQLKREKVVTKRVAVIIVSTLITHIIPVSFCVVNMWRNQNLLGISSFLLLIHPATLTLDLFLYALLDKDIRRSFSRCVACGRRQRPLPNAHQCLEDEKTTKPQLTTTPTTDPLSEAISTIPIPIPAGVTISPYSRLTSIFKELAAQTTTTTTNMLYTALNALRFFAYRQDDSDVDRLHYWLTSNVLIALSLLVSFKQFGEKPIECLVPKMFSSAWEQYAENFCWAQDTYFLPFDESVPKDITDRERLKISYYQWVPFFLLLEALCFRLPSIMWRYLADHSGIRIRDVINLAMDERNVRAEIKEQNIDALTKHILNALQFHRRLEQQQQQRHVASPHRLCRLLNLPYTAAYVTSVYLLIKLLYVLNVAAQLLMLNRFLNTDTYQWYGFEALADVLNGTTWENSGFFPRVTLCDFQVRVMGNVQRYSVQCVLVINLFNEKIFTLLWFWYTVLFLITAASFAYWAYAILLPWPGRWFISRHLQLTDEPFNGNDKDDVRRLRRFVNDYLKSDGVFLVRLITSRSSIVFGTELLGSLWRSFHEIDQQLRLNNAIERVEKSNWLRRHGFKGRRRNRGSTGEQKNPVNPSSQEEIQDAVRKLLPLLRERADLATSPRLTNLQGEEDDDQATAIDTDNPTNQQPSCYDG</sequence>
<comment type="function">
    <text evidence="12">Structural component of the gap junctions.</text>
</comment>
<proteinExistence type="inferred from homology"/>
<keyword evidence="4" id="KW-1003">Cell membrane</keyword>
<feature type="region of interest" description="Disordered" evidence="13">
    <location>
        <begin position="786"/>
        <end position="810"/>
    </location>
</feature>
<keyword evidence="9 12" id="KW-0406">Ion transport</keyword>
<dbReference type="InterPro" id="IPR017452">
    <property type="entry name" value="GPCR_Rhodpsn_7TM"/>
</dbReference>
<keyword evidence="16" id="KW-1185">Reference proteome</keyword>
<evidence type="ECO:0000313" key="15">
    <source>
        <dbReference type="EMBL" id="KRY53135.1"/>
    </source>
</evidence>
<dbReference type="PRINTS" id="PR01262">
    <property type="entry name" value="INNEXIN"/>
</dbReference>
<feature type="transmembrane region" description="Helical" evidence="12">
    <location>
        <begin position="236"/>
        <end position="259"/>
    </location>
</feature>
<evidence type="ECO:0000256" key="2">
    <source>
        <dbReference type="ARBA" id="ARBA00004651"/>
    </source>
</evidence>
<comment type="subcellular location">
    <subcellularLocation>
        <location evidence="1">Cell junction</location>
        <location evidence="1">Gap junction</location>
    </subcellularLocation>
    <subcellularLocation>
        <location evidence="2 12">Cell membrane</location>
        <topology evidence="2 12">Multi-pass membrane protein</topology>
    </subcellularLocation>
</comment>
<feature type="transmembrane region" description="Helical" evidence="12">
    <location>
        <begin position="667"/>
        <end position="690"/>
    </location>
</feature>
<feature type="transmembrane region" description="Helical" evidence="12">
    <location>
        <begin position="570"/>
        <end position="591"/>
    </location>
</feature>
<feature type="domain" description="G-protein coupled receptors family 1 profile" evidence="14">
    <location>
        <begin position="34"/>
        <end position="286"/>
    </location>
</feature>
<feature type="transmembrane region" description="Helical" evidence="12">
    <location>
        <begin position="93"/>
        <end position="118"/>
    </location>
</feature>
<feature type="region of interest" description="Disordered" evidence="13">
    <location>
        <begin position="830"/>
        <end position="864"/>
    </location>
</feature>
<evidence type="ECO:0000256" key="13">
    <source>
        <dbReference type="SAM" id="MobiDB-lite"/>
    </source>
</evidence>
<feature type="transmembrane region" description="Helical" evidence="12">
    <location>
        <begin position="477"/>
        <end position="499"/>
    </location>
</feature>
<dbReference type="GO" id="GO:0005921">
    <property type="term" value="C:gap junction"/>
    <property type="evidence" value="ECO:0007669"/>
    <property type="project" value="UniProtKB-SubCell"/>
</dbReference>
<evidence type="ECO:0000256" key="3">
    <source>
        <dbReference type="ARBA" id="ARBA00022448"/>
    </source>
</evidence>
<evidence type="ECO:0000259" key="14">
    <source>
        <dbReference type="PROSITE" id="PS50262"/>
    </source>
</evidence>
<evidence type="ECO:0000256" key="9">
    <source>
        <dbReference type="ARBA" id="ARBA00023065"/>
    </source>
</evidence>
<dbReference type="PROSITE" id="PS50262">
    <property type="entry name" value="G_PROTEIN_RECEP_F1_2"/>
    <property type="match status" value="1"/>
</dbReference>
<dbReference type="Proteomes" id="UP000054653">
    <property type="component" value="Unassembled WGS sequence"/>
</dbReference>
<keyword evidence="8 12" id="KW-1133">Transmembrane helix</keyword>
<dbReference type="Pfam" id="PF00876">
    <property type="entry name" value="Innexin"/>
    <property type="match status" value="1"/>
</dbReference>
<dbReference type="SUPFAM" id="SSF81321">
    <property type="entry name" value="Family A G protein-coupled receptor-like"/>
    <property type="match status" value="1"/>
</dbReference>
<dbReference type="InterPro" id="IPR000276">
    <property type="entry name" value="GPCR_Rhodpsn"/>
</dbReference>
<feature type="compositionally biased region" description="Polar residues" evidence="13">
    <location>
        <begin position="848"/>
        <end position="864"/>
    </location>
</feature>
<dbReference type="InterPro" id="IPR000990">
    <property type="entry name" value="Innexin"/>
</dbReference>
<dbReference type="AlphaFoldDB" id="A0A0V1CVC8"/>
<evidence type="ECO:0000256" key="6">
    <source>
        <dbReference type="ARBA" id="ARBA00022868"/>
    </source>
</evidence>
<feature type="transmembrane region" description="Helical" evidence="12">
    <location>
        <begin position="187"/>
        <end position="210"/>
    </location>
</feature>